<evidence type="ECO:0000256" key="1">
    <source>
        <dbReference type="SAM" id="MobiDB-lite"/>
    </source>
</evidence>
<accession>A0A195BT99</accession>
<sequence>MMKVKYPKDNKSMAVPQAAQECHLHDTSTIRAFSQRARMQRGASTTAQPLPQRAGENSRLRSARREIRLARVKESSSIALSSAVITVATKLPRYTRSAKASIDKTAVATSQKRSHEVRL</sequence>
<keyword evidence="3" id="KW-1185">Reference proteome</keyword>
<reference evidence="2 3" key="1">
    <citation type="submission" date="2015-09" db="EMBL/GenBank/DDBJ databases">
        <title>Atta colombica WGS genome.</title>
        <authorList>
            <person name="Nygaard S."/>
            <person name="Hu H."/>
            <person name="Boomsma J."/>
            <person name="Zhang G."/>
        </authorList>
    </citation>
    <scope>NUCLEOTIDE SEQUENCE [LARGE SCALE GENOMIC DNA]</scope>
    <source>
        <strain evidence="2">Treedump-2</strain>
        <tissue evidence="2">Whole body</tissue>
    </source>
</reference>
<proteinExistence type="predicted"/>
<evidence type="ECO:0000313" key="2">
    <source>
        <dbReference type="EMBL" id="KYM89654.1"/>
    </source>
</evidence>
<dbReference type="EMBL" id="KQ976417">
    <property type="protein sequence ID" value="KYM89654.1"/>
    <property type="molecule type" value="Genomic_DNA"/>
</dbReference>
<evidence type="ECO:0000313" key="3">
    <source>
        <dbReference type="Proteomes" id="UP000078540"/>
    </source>
</evidence>
<dbReference type="Proteomes" id="UP000078540">
    <property type="component" value="Unassembled WGS sequence"/>
</dbReference>
<name>A0A195BT99_9HYME</name>
<feature type="region of interest" description="Disordered" evidence="1">
    <location>
        <begin position="37"/>
        <end position="62"/>
    </location>
</feature>
<dbReference type="AlphaFoldDB" id="A0A195BT99"/>
<feature type="region of interest" description="Disordered" evidence="1">
    <location>
        <begin position="98"/>
        <end position="119"/>
    </location>
</feature>
<protein>
    <submittedName>
        <fullName evidence="2">Uncharacterized protein</fullName>
    </submittedName>
</protein>
<organism evidence="2 3">
    <name type="scientific">Atta colombica</name>
    <dbReference type="NCBI Taxonomy" id="520822"/>
    <lineage>
        <taxon>Eukaryota</taxon>
        <taxon>Metazoa</taxon>
        <taxon>Ecdysozoa</taxon>
        <taxon>Arthropoda</taxon>
        <taxon>Hexapoda</taxon>
        <taxon>Insecta</taxon>
        <taxon>Pterygota</taxon>
        <taxon>Neoptera</taxon>
        <taxon>Endopterygota</taxon>
        <taxon>Hymenoptera</taxon>
        <taxon>Apocrita</taxon>
        <taxon>Aculeata</taxon>
        <taxon>Formicoidea</taxon>
        <taxon>Formicidae</taxon>
        <taxon>Myrmicinae</taxon>
        <taxon>Atta</taxon>
    </lineage>
</organism>
<gene>
    <name evidence="2" type="ORF">ALC53_01966</name>
</gene>